<keyword evidence="2" id="KW-0805">Transcription regulation</keyword>
<dbReference type="InterPro" id="IPR010982">
    <property type="entry name" value="Lambda_DNA-bd_dom_sf"/>
</dbReference>
<dbReference type="Gene3D" id="3.40.50.2300">
    <property type="match status" value="2"/>
</dbReference>
<keyword evidence="3 6" id="KW-0238">DNA-binding</keyword>
<evidence type="ECO:0000256" key="3">
    <source>
        <dbReference type="ARBA" id="ARBA00023125"/>
    </source>
</evidence>
<dbReference type="GO" id="GO:0003677">
    <property type="term" value="F:DNA binding"/>
    <property type="evidence" value="ECO:0007669"/>
    <property type="project" value="UniProtKB-KW"/>
</dbReference>
<dbReference type="CDD" id="cd01392">
    <property type="entry name" value="HTH_LacI"/>
    <property type="match status" value="1"/>
</dbReference>
<dbReference type="PROSITE" id="PS50932">
    <property type="entry name" value="HTH_LACI_2"/>
    <property type="match status" value="1"/>
</dbReference>
<dbReference type="Pfam" id="PF00356">
    <property type="entry name" value="LacI"/>
    <property type="match status" value="1"/>
</dbReference>
<name>A0ABV6GAD0_9BACI</name>
<evidence type="ECO:0000313" key="6">
    <source>
        <dbReference type="EMBL" id="MFC0270632.1"/>
    </source>
</evidence>
<gene>
    <name evidence="6" type="ORF">ACFFIX_04085</name>
</gene>
<sequence>MDKKKVTALDVAKMAGVSQPTVSRVFGTGANVSEKKRKSILEAAKELGYQPNAIARGLITNKTKIIGIVMRNVQNPFYPEVLDRFYTQLANKGYYLLFINSENEQIQEKEISQLIEYNVEGVIITDASLSSTAADRFARNGKSVVLFNRYIKDTQYSAVFCDNYSAGYDIGTMLVEKGHKNLAFISGPPNTSTTIDRKKGFEKALLAAGITSFPVVNGEYSYEGGFKAAQKLLLEHKNIDGIFCGNDISAFGVVDAVRKLGFKIPEDLSIVGFDDVKMSSWSSYSLTTWKQPIKEMVEAAVSILLNSINSGHETPTIQSLKGELILRDSVSDRR</sequence>
<protein>
    <submittedName>
        <fullName evidence="6">LacI family DNA-binding transcriptional regulator</fullName>
    </submittedName>
</protein>
<evidence type="ECO:0000256" key="2">
    <source>
        <dbReference type="ARBA" id="ARBA00023015"/>
    </source>
</evidence>
<organism evidence="6 7">
    <name type="scientific">Metabacillus herbersteinensis</name>
    <dbReference type="NCBI Taxonomy" id="283816"/>
    <lineage>
        <taxon>Bacteria</taxon>
        <taxon>Bacillati</taxon>
        <taxon>Bacillota</taxon>
        <taxon>Bacilli</taxon>
        <taxon>Bacillales</taxon>
        <taxon>Bacillaceae</taxon>
        <taxon>Metabacillus</taxon>
    </lineage>
</organism>
<dbReference type="InterPro" id="IPR028082">
    <property type="entry name" value="Peripla_BP_I"/>
</dbReference>
<keyword evidence="4" id="KW-0804">Transcription</keyword>
<dbReference type="Proteomes" id="UP001589854">
    <property type="component" value="Unassembled WGS sequence"/>
</dbReference>
<dbReference type="PANTHER" id="PTHR30146">
    <property type="entry name" value="LACI-RELATED TRANSCRIPTIONAL REPRESSOR"/>
    <property type="match status" value="1"/>
</dbReference>
<dbReference type="Pfam" id="PF00532">
    <property type="entry name" value="Peripla_BP_1"/>
    <property type="match status" value="1"/>
</dbReference>
<dbReference type="CDD" id="cd06278">
    <property type="entry name" value="PBP1_LacI-like"/>
    <property type="match status" value="1"/>
</dbReference>
<proteinExistence type="predicted"/>
<evidence type="ECO:0000259" key="5">
    <source>
        <dbReference type="PROSITE" id="PS50932"/>
    </source>
</evidence>
<accession>A0ABV6GAD0</accession>
<evidence type="ECO:0000256" key="1">
    <source>
        <dbReference type="ARBA" id="ARBA00022491"/>
    </source>
</evidence>
<dbReference type="SUPFAM" id="SSF53822">
    <property type="entry name" value="Periplasmic binding protein-like I"/>
    <property type="match status" value="1"/>
</dbReference>
<evidence type="ECO:0000256" key="4">
    <source>
        <dbReference type="ARBA" id="ARBA00023163"/>
    </source>
</evidence>
<keyword evidence="7" id="KW-1185">Reference proteome</keyword>
<dbReference type="SUPFAM" id="SSF47413">
    <property type="entry name" value="lambda repressor-like DNA-binding domains"/>
    <property type="match status" value="1"/>
</dbReference>
<dbReference type="Gene3D" id="1.10.260.40">
    <property type="entry name" value="lambda repressor-like DNA-binding domains"/>
    <property type="match status" value="1"/>
</dbReference>
<dbReference type="InterPro" id="IPR001761">
    <property type="entry name" value="Peripla_BP/Lac1_sug-bd_dom"/>
</dbReference>
<keyword evidence="1" id="KW-0678">Repressor</keyword>
<feature type="domain" description="HTH lacI-type" evidence="5">
    <location>
        <begin position="6"/>
        <end position="60"/>
    </location>
</feature>
<evidence type="ECO:0000313" key="7">
    <source>
        <dbReference type="Proteomes" id="UP001589854"/>
    </source>
</evidence>
<dbReference type="PANTHER" id="PTHR30146:SF95">
    <property type="entry name" value="RIBOSE OPERON REPRESSOR"/>
    <property type="match status" value="1"/>
</dbReference>
<dbReference type="SMART" id="SM00354">
    <property type="entry name" value="HTH_LACI"/>
    <property type="match status" value="1"/>
</dbReference>
<dbReference type="RefSeq" id="WP_378930802.1">
    <property type="nucleotide sequence ID" value="NZ_JBHLVO010000002.1"/>
</dbReference>
<comment type="caution">
    <text evidence="6">The sequence shown here is derived from an EMBL/GenBank/DDBJ whole genome shotgun (WGS) entry which is preliminary data.</text>
</comment>
<dbReference type="EMBL" id="JBHLVO010000002">
    <property type="protein sequence ID" value="MFC0270632.1"/>
    <property type="molecule type" value="Genomic_DNA"/>
</dbReference>
<reference evidence="6 7" key="1">
    <citation type="submission" date="2024-09" db="EMBL/GenBank/DDBJ databases">
        <authorList>
            <person name="Sun Q."/>
            <person name="Mori K."/>
        </authorList>
    </citation>
    <scope>NUCLEOTIDE SEQUENCE [LARGE SCALE GENOMIC DNA]</scope>
    <source>
        <strain evidence="6 7">CCM 7228</strain>
    </source>
</reference>
<dbReference type="InterPro" id="IPR000843">
    <property type="entry name" value="HTH_LacI"/>
</dbReference>